<organism evidence="3 4">
    <name type="scientific">Microbacterium invictum</name>
    <dbReference type="NCBI Taxonomy" id="515415"/>
    <lineage>
        <taxon>Bacteria</taxon>
        <taxon>Bacillati</taxon>
        <taxon>Actinomycetota</taxon>
        <taxon>Actinomycetes</taxon>
        <taxon>Micrococcales</taxon>
        <taxon>Microbacteriaceae</taxon>
        <taxon>Microbacterium</taxon>
    </lineage>
</organism>
<keyword evidence="1" id="KW-0479">Metal-binding</keyword>
<accession>A0AA40SQX7</accession>
<dbReference type="SUPFAM" id="SSF51366">
    <property type="entry name" value="Ribulose-phoshate binding barrel"/>
    <property type="match status" value="1"/>
</dbReference>
<dbReference type="PANTHER" id="PTHR11749">
    <property type="entry name" value="RIBULOSE-5-PHOSPHATE-3-EPIMERASE"/>
    <property type="match status" value="1"/>
</dbReference>
<name>A0AA40SQX7_9MICO</name>
<keyword evidence="2 3" id="KW-0413">Isomerase</keyword>
<comment type="caution">
    <text evidence="3">The sequence shown here is derived from an EMBL/GenBank/DDBJ whole genome shotgun (WGS) entry which is preliminary data.</text>
</comment>
<dbReference type="RefSeq" id="WP_183500178.1">
    <property type="nucleotide sequence ID" value="NZ_BAABCO010000004.1"/>
</dbReference>
<evidence type="ECO:0000256" key="1">
    <source>
        <dbReference type="ARBA" id="ARBA00022723"/>
    </source>
</evidence>
<evidence type="ECO:0000313" key="3">
    <source>
        <dbReference type="EMBL" id="MBB4140679.1"/>
    </source>
</evidence>
<dbReference type="Pfam" id="PF00834">
    <property type="entry name" value="Ribul_P_3_epim"/>
    <property type="match status" value="1"/>
</dbReference>
<gene>
    <name evidence="3" type="ORF">BKA10_002473</name>
</gene>
<reference evidence="3 4" key="1">
    <citation type="submission" date="2020-08" db="EMBL/GenBank/DDBJ databases">
        <title>Sequencing the genomes of 1000 actinobacteria strains.</title>
        <authorList>
            <person name="Klenk H.-P."/>
        </authorList>
    </citation>
    <scope>NUCLEOTIDE SEQUENCE [LARGE SCALE GENOMIC DNA]</scope>
    <source>
        <strain evidence="3 4">DSM 19600</strain>
    </source>
</reference>
<dbReference type="AlphaFoldDB" id="A0AA40SQX7"/>
<dbReference type="GO" id="GO:0005975">
    <property type="term" value="P:carbohydrate metabolic process"/>
    <property type="evidence" value="ECO:0007669"/>
    <property type="project" value="InterPro"/>
</dbReference>
<dbReference type="EC" id="5.1.3.1" evidence="3"/>
<dbReference type="InterPro" id="IPR013785">
    <property type="entry name" value="Aldolase_TIM"/>
</dbReference>
<dbReference type="InterPro" id="IPR011060">
    <property type="entry name" value="RibuloseP-bd_barrel"/>
</dbReference>
<dbReference type="GO" id="GO:0004750">
    <property type="term" value="F:D-ribulose-phosphate 3-epimerase activity"/>
    <property type="evidence" value="ECO:0007669"/>
    <property type="project" value="UniProtKB-EC"/>
</dbReference>
<dbReference type="Gene3D" id="3.20.20.70">
    <property type="entry name" value="Aldolase class I"/>
    <property type="match status" value="1"/>
</dbReference>
<dbReference type="InterPro" id="IPR000056">
    <property type="entry name" value="Ribul_P_3_epim-like"/>
</dbReference>
<evidence type="ECO:0000256" key="2">
    <source>
        <dbReference type="ARBA" id="ARBA00023235"/>
    </source>
</evidence>
<evidence type="ECO:0000313" key="4">
    <source>
        <dbReference type="Proteomes" id="UP000549113"/>
    </source>
</evidence>
<protein>
    <submittedName>
        <fullName evidence="3">Ribulose-phosphate 3-epimerase</fullName>
        <ecNumber evidence="3">5.1.3.1</ecNumber>
    </submittedName>
</protein>
<dbReference type="GO" id="GO:0046872">
    <property type="term" value="F:metal ion binding"/>
    <property type="evidence" value="ECO:0007669"/>
    <property type="project" value="UniProtKB-KW"/>
</dbReference>
<dbReference type="Proteomes" id="UP000549113">
    <property type="component" value="Unassembled WGS sequence"/>
</dbReference>
<dbReference type="EMBL" id="JACIFH010000001">
    <property type="protein sequence ID" value="MBB4140679.1"/>
    <property type="molecule type" value="Genomic_DNA"/>
</dbReference>
<keyword evidence="4" id="KW-1185">Reference proteome</keyword>
<sequence length="212" mass="22486">MTLRIGGSLWSVPPKHVRSEAVRLAEAGLQVWHWDRADGTMGPAGGFTADFAHDIAQATGVRSEAHLMLADPRSELDAWTAFCELVVVHIESPHWRESIERIALSGARGGVAISPGSALPADLPHDIAVLVMTVAPGNAGTSFLEDRLSLLDGVVGHPLRGIDGSVNHRRGQAARAHSANWIVSGTALTSAEDPRAWLASFVENGDGTRTTL</sequence>
<proteinExistence type="predicted"/>